<keyword evidence="3" id="KW-0732">Signal</keyword>
<dbReference type="EMBL" id="JBHTJM010000002">
    <property type="protein sequence ID" value="MFD0962849.1"/>
    <property type="molecule type" value="Genomic_DNA"/>
</dbReference>
<evidence type="ECO:0000313" key="5">
    <source>
        <dbReference type="Proteomes" id="UP001596997"/>
    </source>
</evidence>
<feature type="coiled-coil region" evidence="1">
    <location>
        <begin position="156"/>
        <end position="195"/>
    </location>
</feature>
<comment type="caution">
    <text evidence="4">The sequence shown here is derived from an EMBL/GenBank/DDBJ whole genome shotgun (WGS) entry which is preliminary data.</text>
</comment>
<dbReference type="RefSeq" id="WP_377712929.1">
    <property type="nucleotide sequence ID" value="NZ_JBHTJM010000002.1"/>
</dbReference>
<evidence type="ECO:0000256" key="3">
    <source>
        <dbReference type="SAM" id="SignalP"/>
    </source>
</evidence>
<organism evidence="4 5">
    <name type="scientific">Pseudofulvibacter geojedonensis</name>
    <dbReference type="NCBI Taxonomy" id="1123758"/>
    <lineage>
        <taxon>Bacteria</taxon>
        <taxon>Pseudomonadati</taxon>
        <taxon>Bacteroidota</taxon>
        <taxon>Flavobacteriia</taxon>
        <taxon>Flavobacteriales</taxon>
        <taxon>Flavobacteriaceae</taxon>
        <taxon>Pseudofulvibacter</taxon>
    </lineage>
</organism>
<accession>A0ABW3HZ58</accession>
<gene>
    <name evidence="4" type="ORF">ACFQ1O_02380</name>
</gene>
<keyword evidence="2" id="KW-0812">Transmembrane</keyword>
<feature type="chain" id="PRO_5046714926" evidence="3">
    <location>
        <begin position="21"/>
        <end position="197"/>
    </location>
</feature>
<feature type="coiled-coil region" evidence="1">
    <location>
        <begin position="63"/>
        <end position="104"/>
    </location>
</feature>
<feature type="transmembrane region" description="Helical" evidence="2">
    <location>
        <begin position="130"/>
        <end position="147"/>
    </location>
</feature>
<name>A0ABW3HZ58_9FLAO</name>
<evidence type="ECO:0000256" key="2">
    <source>
        <dbReference type="SAM" id="Phobius"/>
    </source>
</evidence>
<evidence type="ECO:0000313" key="4">
    <source>
        <dbReference type="EMBL" id="MFD0962849.1"/>
    </source>
</evidence>
<protein>
    <submittedName>
        <fullName evidence="4">tRNA (Guanine-N1)-methyltransferase</fullName>
    </submittedName>
</protein>
<feature type="signal peptide" evidence="3">
    <location>
        <begin position="1"/>
        <end position="20"/>
    </location>
</feature>
<proteinExistence type="predicted"/>
<keyword evidence="1" id="KW-0175">Coiled coil</keyword>
<keyword evidence="5" id="KW-1185">Reference proteome</keyword>
<keyword evidence="2" id="KW-1133">Transmembrane helix</keyword>
<sequence length="197" mass="22927">MKRIYLLAFALLLNSIFVFAQKTESKNNLTTGNITEKFNYVINESNNYQEFKVVKRSWLHTLKQQVTDSIKVQKAEINSLNNTIASQQEKNTSLNSKINELNTTITQINSDKENINFIGMDIKKESFKSVFWSITSALALLLMFFIYKFNNSNSVTKQTKAQLADIEKEFEDHRRSALEREQKVMRKLQDELNKNKA</sequence>
<evidence type="ECO:0000256" key="1">
    <source>
        <dbReference type="SAM" id="Coils"/>
    </source>
</evidence>
<keyword evidence="2" id="KW-0472">Membrane</keyword>
<reference evidence="5" key="1">
    <citation type="journal article" date="2019" name="Int. J. Syst. Evol. Microbiol.">
        <title>The Global Catalogue of Microorganisms (GCM) 10K type strain sequencing project: providing services to taxonomists for standard genome sequencing and annotation.</title>
        <authorList>
            <consortium name="The Broad Institute Genomics Platform"/>
            <consortium name="The Broad Institute Genome Sequencing Center for Infectious Disease"/>
            <person name="Wu L."/>
            <person name="Ma J."/>
        </authorList>
    </citation>
    <scope>NUCLEOTIDE SEQUENCE [LARGE SCALE GENOMIC DNA]</scope>
    <source>
        <strain evidence="5">CCUG 62114</strain>
    </source>
</reference>
<dbReference type="Proteomes" id="UP001596997">
    <property type="component" value="Unassembled WGS sequence"/>
</dbReference>